<dbReference type="FunFam" id="3.40.50.300:FF:000078">
    <property type="entry name" value="Elongation factor 4"/>
    <property type="match status" value="1"/>
</dbReference>
<dbReference type="InterPro" id="IPR013842">
    <property type="entry name" value="LepA_CTD"/>
</dbReference>
<keyword evidence="6 12" id="KW-0342">GTP-binding</keyword>
<dbReference type="Gene3D" id="2.40.30.10">
    <property type="entry name" value="Translation factors"/>
    <property type="match status" value="1"/>
</dbReference>
<dbReference type="RefSeq" id="WP_015359686.1">
    <property type="nucleotide sequence ID" value="NZ_CP014672.1"/>
</dbReference>
<evidence type="ECO:0000256" key="12">
    <source>
        <dbReference type="HAMAP-Rule" id="MF_00071"/>
    </source>
</evidence>
<evidence type="ECO:0000256" key="10">
    <source>
        <dbReference type="ARBA" id="ARBA00061052"/>
    </source>
</evidence>
<dbReference type="InterPro" id="IPR000795">
    <property type="entry name" value="T_Tr_GTP-bd_dom"/>
</dbReference>
<keyword evidence="3 12" id="KW-0547">Nucleotide-binding</keyword>
<keyword evidence="5 12" id="KW-0648">Protein biosynthesis</keyword>
<dbReference type="InterPro" id="IPR000640">
    <property type="entry name" value="EFG_V-like"/>
</dbReference>
<proteinExistence type="inferred from homology"/>
<comment type="similarity">
    <text evidence="1 12">Belongs to the TRAFAC class translation factor GTPase superfamily. Classic translation factor GTPase family. LepA subfamily.</text>
</comment>
<feature type="binding site" evidence="12">
    <location>
        <begin position="136"/>
        <end position="139"/>
    </location>
    <ligand>
        <name>GTP</name>
        <dbReference type="ChEBI" id="CHEBI:37565"/>
    </ligand>
</feature>
<comment type="subcellular location">
    <subcellularLocation>
        <location evidence="12">Cell membrane</location>
        <topology evidence="12">Peripheral membrane protein</topology>
        <orientation evidence="12">Cytoplasmic side</orientation>
    </subcellularLocation>
</comment>
<dbReference type="InterPro" id="IPR027417">
    <property type="entry name" value="P-loop_NTPase"/>
</dbReference>
<dbReference type="SMART" id="SM00838">
    <property type="entry name" value="EFG_C"/>
    <property type="match status" value="1"/>
</dbReference>
<dbReference type="GO" id="GO:0003924">
    <property type="term" value="F:GTPase activity"/>
    <property type="evidence" value="ECO:0007669"/>
    <property type="project" value="UniProtKB-UniRule"/>
</dbReference>
<evidence type="ECO:0000256" key="7">
    <source>
        <dbReference type="ARBA" id="ARBA00023136"/>
    </source>
</evidence>
<dbReference type="InterPro" id="IPR038363">
    <property type="entry name" value="LepA_C_sf"/>
</dbReference>
<dbReference type="EMBL" id="CP014672">
    <property type="protein sequence ID" value="ANW99306.1"/>
    <property type="molecule type" value="Genomic_DNA"/>
</dbReference>
<dbReference type="Gene3D" id="3.40.50.300">
    <property type="entry name" value="P-loop containing nucleotide triphosphate hydrolases"/>
    <property type="match status" value="1"/>
</dbReference>
<dbReference type="EC" id="3.6.5.n1" evidence="11 12"/>
<dbReference type="NCBIfam" id="TIGR00231">
    <property type="entry name" value="small_GTP"/>
    <property type="match status" value="1"/>
</dbReference>
<dbReference type="FunFam" id="3.30.70.870:FF:000004">
    <property type="entry name" value="Translation factor GUF1, mitochondrial"/>
    <property type="match status" value="1"/>
</dbReference>
<dbReference type="InterPro" id="IPR004161">
    <property type="entry name" value="EFTu-like_2"/>
</dbReference>
<evidence type="ECO:0000313" key="14">
    <source>
        <dbReference type="EMBL" id="ANW99306.1"/>
    </source>
</evidence>
<dbReference type="NCBIfam" id="TIGR01393">
    <property type="entry name" value="lepA"/>
    <property type="match status" value="1"/>
</dbReference>
<organism evidence="14 15">
    <name type="scientific">Thermoclostridium stercorarium subsp. thermolacticum DSM 2910</name>
    <dbReference type="NCBI Taxonomy" id="1121336"/>
    <lineage>
        <taxon>Bacteria</taxon>
        <taxon>Bacillati</taxon>
        <taxon>Bacillota</taxon>
        <taxon>Clostridia</taxon>
        <taxon>Eubacteriales</taxon>
        <taxon>Oscillospiraceae</taxon>
        <taxon>Thermoclostridium</taxon>
    </lineage>
</organism>
<dbReference type="GO" id="GO:0045727">
    <property type="term" value="P:positive regulation of translation"/>
    <property type="evidence" value="ECO:0007669"/>
    <property type="project" value="UniProtKB-UniRule"/>
</dbReference>
<dbReference type="PANTHER" id="PTHR43512">
    <property type="entry name" value="TRANSLATION FACTOR GUF1-RELATED"/>
    <property type="match status" value="1"/>
</dbReference>
<dbReference type="Pfam" id="PF00679">
    <property type="entry name" value="EFG_C"/>
    <property type="match status" value="1"/>
</dbReference>
<dbReference type="OrthoDB" id="9801591at2"/>
<dbReference type="Pfam" id="PF03144">
    <property type="entry name" value="GTP_EFTU_D2"/>
    <property type="match status" value="1"/>
</dbReference>
<dbReference type="Pfam" id="PF06421">
    <property type="entry name" value="LepA_C"/>
    <property type="match status" value="1"/>
</dbReference>
<dbReference type="InterPro" id="IPR031157">
    <property type="entry name" value="G_TR_CS"/>
</dbReference>
<comment type="similarity">
    <text evidence="10">Belongs to the GTP-binding elongation factor family. LepA subfamily.</text>
</comment>
<dbReference type="CDD" id="cd03699">
    <property type="entry name" value="EF4_II"/>
    <property type="match status" value="1"/>
</dbReference>
<gene>
    <name evidence="12" type="primary">lepA</name>
    <name evidence="14" type="ORF">CSTERTH_09830</name>
</gene>
<dbReference type="Gene3D" id="3.30.70.240">
    <property type="match status" value="1"/>
</dbReference>
<evidence type="ECO:0000256" key="3">
    <source>
        <dbReference type="ARBA" id="ARBA00022741"/>
    </source>
</evidence>
<comment type="function">
    <text evidence="9 12">Required for accurate and efficient protein synthesis under certain stress conditions. May act as a fidelity factor of the translation reaction, by catalyzing a one-codon backward translocation of tRNAs on improperly translocated ribosomes. Back-translocation proceeds from a post-translocation (POST) complex to a pre-translocation (PRE) complex, thus giving elongation factor G a second chance to translocate the tRNAs correctly. Binds to ribosomes in a GTP-dependent manner.</text>
</comment>
<keyword evidence="7 12" id="KW-0472">Membrane</keyword>
<dbReference type="CDD" id="cd01890">
    <property type="entry name" value="LepA"/>
    <property type="match status" value="1"/>
</dbReference>
<keyword evidence="4 12" id="KW-0378">Hydrolase</keyword>
<dbReference type="InterPro" id="IPR009000">
    <property type="entry name" value="Transl_B-barrel_sf"/>
</dbReference>
<dbReference type="PANTHER" id="PTHR43512:SF4">
    <property type="entry name" value="TRANSLATION FACTOR GUF1 HOMOLOG, CHLOROPLASTIC"/>
    <property type="match status" value="1"/>
</dbReference>
<evidence type="ECO:0000256" key="8">
    <source>
        <dbReference type="ARBA" id="ARBA00050293"/>
    </source>
</evidence>
<protein>
    <recommendedName>
        <fullName evidence="11 12">Elongation factor 4</fullName>
        <shortName evidence="12">EF-4</shortName>
        <ecNumber evidence="11 12">3.6.5.n1</ecNumber>
    </recommendedName>
    <alternativeName>
        <fullName evidence="12">Ribosomal back-translocase LepA</fullName>
    </alternativeName>
</protein>
<dbReference type="InterPro" id="IPR006297">
    <property type="entry name" value="EF-4"/>
</dbReference>
<name>A0A1B1YEW4_THEST</name>
<evidence type="ECO:0000256" key="9">
    <source>
        <dbReference type="ARBA" id="ARBA00057626"/>
    </source>
</evidence>
<evidence type="ECO:0000313" key="15">
    <source>
        <dbReference type="Proteomes" id="UP000092971"/>
    </source>
</evidence>
<evidence type="ECO:0000256" key="6">
    <source>
        <dbReference type="ARBA" id="ARBA00023134"/>
    </source>
</evidence>
<dbReference type="Pfam" id="PF00009">
    <property type="entry name" value="GTP_EFTU"/>
    <property type="match status" value="1"/>
</dbReference>
<dbReference type="GO" id="GO:0043022">
    <property type="term" value="F:ribosome binding"/>
    <property type="evidence" value="ECO:0007669"/>
    <property type="project" value="UniProtKB-UniRule"/>
</dbReference>
<dbReference type="InterPro" id="IPR035647">
    <property type="entry name" value="EFG_III/V"/>
</dbReference>
<comment type="catalytic activity">
    <reaction evidence="8 12">
        <text>GTP + H2O = GDP + phosphate + H(+)</text>
        <dbReference type="Rhea" id="RHEA:19669"/>
        <dbReference type="ChEBI" id="CHEBI:15377"/>
        <dbReference type="ChEBI" id="CHEBI:15378"/>
        <dbReference type="ChEBI" id="CHEBI:37565"/>
        <dbReference type="ChEBI" id="CHEBI:43474"/>
        <dbReference type="ChEBI" id="CHEBI:58189"/>
        <dbReference type="EC" id="3.6.5.n1"/>
    </reaction>
</comment>
<evidence type="ECO:0000256" key="11">
    <source>
        <dbReference type="ARBA" id="ARBA00066744"/>
    </source>
</evidence>
<evidence type="ECO:0000256" key="2">
    <source>
        <dbReference type="ARBA" id="ARBA00022475"/>
    </source>
</evidence>
<dbReference type="AlphaFoldDB" id="A0A1B1YEW4"/>
<dbReference type="FunFam" id="3.30.70.240:FF:000007">
    <property type="entry name" value="Translation factor GUF1, mitochondrial"/>
    <property type="match status" value="1"/>
</dbReference>
<reference evidence="14 15" key="1">
    <citation type="submission" date="2016-02" db="EMBL/GenBank/DDBJ databases">
        <title>Comparison of Clostridium stercorarium subspecies using comparative genomics and transcriptomics.</title>
        <authorList>
            <person name="Schellenberg J."/>
            <person name="Thallinger G."/>
            <person name="Levin D.B."/>
            <person name="Zhang X."/>
            <person name="Alvare G."/>
            <person name="Fristensky B."/>
            <person name="Sparling R."/>
        </authorList>
    </citation>
    <scope>NUCLEOTIDE SEQUENCE [LARGE SCALE GENOMIC DNA]</scope>
    <source>
        <strain evidence="14 15">DSM 2910</strain>
    </source>
</reference>
<dbReference type="SUPFAM" id="SSF54980">
    <property type="entry name" value="EF-G C-terminal domain-like"/>
    <property type="match status" value="2"/>
</dbReference>
<dbReference type="FunFam" id="3.30.70.2570:FF:000001">
    <property type="entry name" value="Translation factor GUF1, mitochondrial"/>
    <property type="match status" value="1"/>
</dbReference>
<dbReference type="PRINTS" id="PR00315">
    <property type="entry name" value="ELONGATNFCT"/>
</dbReference>
<dbReference type="GO" id="GO:0005886">
    <property type="term" value="C:plasma membrane"/>
    <property type="evidence" value="ECO:0007669"/>
    <property type="project" value="UniProtKB-SubCell"/>
</dbReference>
<dbReference type="Proteomes" id="UP000092971">
    <property type="component" value="Chromosome"/>
</dbReference>
<dbReference type="InterPro" id="IPR035654">
    <property type="entry name" value="LepA_IV"/>
</dbReference>
<evidence type="ECO:0000256" key="5">
    <source>
        <dbReference type="ARBA" id="ARBA00022917"/>
    </source>
</evidence>
<dbReference type="Gene3D" id="3.30.70.870">
    <property type="entry name" value="Elongation Factor G (Translational Gtpase), domain 3"/>
    <property type="match status" value="1"/>
</dbReference>
<keyword evidence="14" id="KW-0251">Elongation factor</keyword>
<dbReference type="PROSITE" id="PS00301">
    <property type="entry name" value="G_TR_1"/>
    <property type="match status" value="1"/>
</dbReference>
<dbReference type="Gene3D" id="3.30.70.2570">
    <property type="entry name" value="Elongation factor 4, C-terminal domain"/>
    <property type="match status" value="1"/>
</dbReference>
<dbReference type="SUPFAM" id="SSF50447">
    <property type="entry name" value="Translation proteins"/>
    <property type="match status" value="1"/>
</dbReference>
<dbReference type="GO" id="GO:0003746">
    <property type="term" value="F:translation elongation factor activity"/>
    <property type="evidence" value="ECO:0007669"/>
    <property type="project" value="UniProtKB-UniRule"/>
</dbReference>
<dbReference type="HAMAP" id="MF_00071">
    <property type="entry name" value="LepA"/>
    <property type="match status" value="1"/>
</dbReference>
<dbReference type="CDD" id="cd16260">
    <property type="entry name" value="EF4_III"/>
    <property type="match status" value="1"/>
</dbReference>
<keyword evidence="2 12" id="KW-1003">Cell membrane</keyword>
<feature type="domain" description="Tr-type G" evidence="13">
    <location>
        <begin position="7"/>
        <end position="189"/>
    </location>
</feature>
<accession>A0A1B1YEW4</accession>
<sequence>MPGDRQKRIRNFCIIAHIDHGKSTLADRLLEKTGVLTEREMAEQVLDTMDLERERGITIKAQACRMVYKAQDGQEYILNLIDTPGHVDFNYEVSRSIAACEGAILVVDASQGIEAQTLANVYLALEHNLEIIPVINKIDLPGARPDEVKREIEDVIGLDCSDAPLISAKNGINIDAVLEKIVEVIPPPRGDESAPLRALIFDSLYDNYKGVITHVRVMEGSVRTGDEILMMNTNKRFIVTELGYFRPGGLIPADALYAGEVGYICASIKNVGDTRVGDTITLASNPANEPLPGYKKAVPMVFCGIYPADGSKYIDLRDALEKLQLNDASLLFEPETSAALGFGFRCGFLGLLHMEIIQERLEREFNLDLVTTAPSVVYRVTKVNGEVLMIDNPTNMPEPGSIEKMEEPIVKATIMTPTEYVGSIMELCQDRRGEYIGMEYIESTRAVLTYEIPLNEIVYDFFDALKSRSRGYASFDYEFKGYKESDLIKLDIRVNGEVVDALSFIVHRSKAYARGRKMVEKLKETIPRHMFEIPIQACIGSKVIARETVKAYRKDVLAKCYGGDVTRKKKLLEKQKEGKKRMRQIGSVEIPQEAFMSVLKLDT</sequence>
<dbReference type="CDD" id="cd03709">
    <property type="entry name" value="lepA_C"/>
    <property type="match status" value="1"/>
</dbReference>
<evidence type="ECO:0000256" key="4">
    <source>
        <dbReference type="ARBA" id="ARBA00022801"/>
    </source>
</evidence>
<dbReference type="PROSITE" id="PS51722">
    <property type="entry name" value="G_TR_2"/>
    <property type="match status" value="1"/>
</dbReference>
<evidence type="ECO:0000256" key="1">
    <source>
        <dbReference type="ARBA" id="ARBA00005454"/>
    </source>
</evidence>
<dbReference type="InterPro" id="IPR005225">
    <property type="entry name" value="Small_GTP-bd"/>
</dbReference>
<feature type="binding site" evidence="12">
    <location>
        <begin position="19"/>
        <end position="24"/>
    </location>
    <ligand>
        <name>GTP</name>
        <dbReference type="ChEBI" id="CHEBI:37565"/>
    </ligand>
</feature>
<evidence type="ECO:0000259" key="13">
    <source>
        <dbReference type="PROSITE" id="PS51722"/>
    </source>
</evidence>
<dbReference type="SUPFAM" id="SSF52540">
    <property type="entry name" value="P-loop containing nucleoside triphosphate hydrolases"/>
    <property type="match status" value="1"/>
</dbReference>
<dbReference type="FunFam" id="2.40.30.10:FF:000015">
    <property type="entry name" value="Translation factor GUF1, mitochondrial"/>
    <property type="match status" value="1"/>
</dbReference>
<dbReference type="GO" id="GO:0005525">
    <property type="term" value="F:GTP binding"/>
    <property type="evidence" value="ECO:0007669"/>
    <property type="project" value="UniProtKB-UniRule"/>
</dbReference>